<dbReference type="InterPro" id="IPR027417">
    <property type="entry name" value="P-loop_NTPase"/>
</dbReference>
<dbReference type="SUPFAM" id="SSF52540">
    <property type="entry name" value="P-loop containing nucleoside triphosphate hydrolases"/>
    <property type="match status" value="1"/>
</dbReference>
<dbReference type="EMBL" id="JACXSI010000009">
    <property type="protein sequence ID" value="MBD3107734.1"/>
    <property type="molecule type" value="Genomic_DNA"/>
</dbReference>
<dbReference type="Gene3D" id="3.40.50.300">
    <property type="entry name" value="P-loop containing nucleotide triphosphate hydrolases"/>
    <property type="match status" value="1"/>
</dbReference>
<protein>
    <submittedName>
        <fullName evidence="1">Bifunctional adenosylcobinamide kinase/adenosylcobinamide-phosphate guanylyltransferase</fullName>
    </submittedName>
</protein>
<dbReference type="Pfam" id="PF02283">
    <property type="entry name" value="CobU"/>
    <property type="match status" value="1"/>
</dbReference>
<gene>
    <name evidence="1" type="ORF">IEO70_05085</name>
</gene>
<keyword evidence="1" id="KW-0418">Kinase</keyword>
<dbReference type="AlphaFoldDB" id="A0A927CV37"/>
<organism evidence="1 2">
    <name type="scientific">Peribacillus faecalis</name>
    <dbReference type="NCBI Taxonomy" id="2772559"/>
    <lineage>
        <taxon>Bacteria</taxon>
        <taxon>Bacillati</taxon>
        <taxon>Bacillota</taxon>
        <taxon>Bacilli</taxon>
        <taxon>Bacillales</taxon>
        <taxon>Bacillaceae</taxon>
        <taxon>Peribacillus</taxon>
    </lineage>
</organism>
<sequence>MHVVIGGAYSGKRQFVRENWESFQLISAYEKKHWDESVTEAVIAYEGFEVWVEELLDNGKSNDEIINWFKQWLNDLDNRNVILIMLEIGKGIVPIEEKNRRLRDIVGWIQQEAVRQADKATSIWHGLAKTMK</sequence>
<keyword evidence="2" id="KW-1185">Reference proteome</keyword>
<dbReference type="InterPro" id="IPR003203">
    <property type="entry name" value="CobU/CobP"/>
</dbReference>
<dbReference type="Proteomes" id="UP000602076">
    <property type="component" value="Unassembled WGS sequence"/>
</dbReference>
<comment type="caution">
    <text evidence="1">The sequence shown here is derived from an EMBL/GenBank/DDBJ whole genome shotgun (WGS) entry which is preliminary data.</text>
</comment>
<proteinExistence type="predicted"/>
<accession>A0A927CV37</accession>
<dbReference type="GO" id="GO:0016779">
    <property type="term" value="F:nucleotidyltransferase activity"/>
    <property type="evidence" value="ECO:0007669"/>
    <property type="project" value="UniProtKB-KW"/>
</dbReference>
<keyword evidence="1" id="KW-0548">Nucleotidyltransferase</keyword>
<evidence type="ECO:0000313" key="2">
    <source>
        <dbReference type="Proteomes" id="UP000602076"/>
    </source>
</evidence>
<dbReference type="GO" id="GO:0043752">
    <property type="term" value="F:adenosylcobinamide kinase activity"/>
    <property type="evidence" value="ECO:0007669"/>
    <property type="project" value="InterPro"/>
</dbReference>
<dbReference type="GO" id="GO:0009236">
    <property type="term" value="P:cobalamin biosynthetic process"/>
    <property type="evidence" value="ECO:0007669"/>
    <property type="project" value="InterPro"/>
</dbReference>
<keyword evidence="1" id="KW-0808">Transferase</keyword>
<evidence type="ECO:0000313" key="1">
    <source>
        <dbReference type="EMBL" id="MBD3107734.1"/>
    </source>
</evidence>
<dbReference type="GO" id="GO:0000166">
    <property type="term" value="F:nucleotide binding"/>
    <property type="evidence" value="ECO:0007669"/>
    <property type="project" value="InterPro"/>
</dbReference>
<name>A0A927CV37_9BACI</name>
<reference evidence="1" key="1">
    <citation type="submission" date="2020-09" db="EMBL/GenBank/DDBJ databases">
        <title>Bacillus faecalis sp. nov., a moderately halophilic bacterium isolated from cow faeces.</title>
        <authorList>
            <person name="Jiang L."/>
            <person name="Lee J."/>
        </authorList>
    </citation>
    <scope>NUCLEOTIDE SEQUENCE</scope>
    <source>
        <strain evidence="1">AGMB 02131</strain>
    </source>
</reference>
<dbReference type="RefSeq" id="WP_190997279.1">
    <property type="nucleotide sequence ID" value="NZ_JACXSI010000009.1"/>
</dbReference>